<dbReference type="InterPro" id="IPR002901">
    <property type="entry name" value="MGlyc_endo_b_GlcNAc-like_dom"/>
</dbReference>
<organism evidence="4 5">
    <name type="scientific">Paenibacillus cookii</name>
    <dbReference type="NCBI Taxonomy" id="157839"/>
    <lineage>
        <taxon>Bacteria</taxon>
        <taxon>Bacillati</taxon>
        <taxon>Bacillota</taxon>
        <taxon>Bacilli</taxon>
        <taxon>Bacillales</taxon>
        <taxon>Paenibacillaceae</taxon>
        <taxon>Paenibacillus</taxon>
    </lineage>
</organism>
<dbReference type="EMBL" id="BORW01000012">
    <property type="protein sequence ID" value="GIO67851.1"/>
    <property type="molecule type" value="Genomic_DNA"/>
</dbReference>
<keyword evidence="5" id="KW-1185">Reference proteome</keyword>
<gene>
    <name evidence="4" type="ORF">J21TS3_26720</name>
</gene>
<accession>A0ABQ4LX40</accession>
<evidence type="ECO:0000313" key="5">
    <source>
        <dbReference type="Proteomes" id="UP000680638"/>
    </source>
</evidence>
<evidence type="ECO:0000256" key="2">
    <source>
        <dbReference type="SAM" id="Coils"/>
    </source>
</evidence>
<proteinExistence type="predicted"/>
<sequence length="238" mass="26333">MDKNSFITSIAPCAISDMRRCGIPASLTIAQAILESNWGTSGLTRQANNLFGIKGKGPAGSVEMPTTEYVQGKAVKVTAAFRKYNSWTESIADHSNLLLNGTRDNPARYHGVLHADYKKAAEEVWKGGYATDPKYPAKLIAIMEEYNLPQYDNHANAKGEEGMQNAELQKQLQAMTQRVEDLQEEISQMKAKDQMSAPPVWAESALQKALAAGIIDTPDQGSYDFYRMLAILQRLKLF</sequence>
<dbReference type="PRINTS" id="PR01002">
    <property type="entry name" value="FLGFLGJ"/>
</dbReference>
<dbReference type="RefSeq" id="WP_212950194.1">
    <property type="nucleotide sequence ID" value="NZ_BORW01000012.1"/>
</dbReference>
<evidence type="ECO:0000256" key="1">
    <source>
        <dbReference type="ARBA" id="ARBA00022801"/>
    </source>
</evidence>
<dbReference type="PANTHER" id="PTHR33308">
    <property type="entry name" value="PEPTIDOGLYCAN HYDROLASE FLGJ"/>
    <property type="match status" value="1"/>
</dbReference>
<dbReference type="Gene3D" id="4.10.80.30">
    <property type="entry name" value="DNA polymerase, domain 6"/>
    <property type="match status" value="1"/>
</dbReference>
<dbReference type="Gene3D" id="1.10.530.10">
    <property type="match status" value="1"/>
</dbReference>
<protein>
    <recommendedName>
        <fullName evidence="3">Mannosyl-glycoprotein endo-beta-N-acetylglucosamidase-like domain-containing protein</fullName>
    </recommendedName>
</protein>
<reference evidence="4 5" key="1">
    <citation type="submission" date="2021-03" db="EMBL/GenBank/DDBJ databases">
        <title>Antimicrobial resistance genes in bacteria isolated from Japanese honey, and their potential for conferring macrolide and lincosamide resistance in the American foulbrood pathogen Paenibacillus larvae.</title>
        <authorList>
            <person name="Okamoto M."/>
            <person name="Kumagai M."/>
            <person name="Kanamori H."/>
            <person name="Takamatsu D."/>
        </authorList>
    </citation>
    <scope>NUCLEOTIDE SEQUENCE [LARGE SCALE GENOMIC DNA]</scope>
    <source>
        <strain evidence="4 5">J21TS3</strain>
    </source>
</reference>
<keyword evidence="2" id="KW-0175">Coiled coil</keyword>
<comment type="caution">
    <text evidence="4">The sequence shown here is derived from an EMBL/GenBank/DDBJ whole genome shotgun (WGS) entry which is preliminary data.</text>
</comment>
<dbReference type="PANTHER" id="PTHR33308:SF9">
    <property type="entry name" value="PEPTIDOGLYCAN HYDROLASE FLGJ"/>
    <property type="match status" value="1"/>
</dbReference>
<dbReference type="Proteomes" id="UP000680638">
    <property type="component" value="Unassembled WGS sequence"/>
</dbReference>
<feature type="domain" description="Mannosyl-glycoprotein endo-beta-N-acetylglucosamidase-like" evidence="3">
    <location>
        <begin position="1"/>
        <end position="152"/>
    </location>
</feature>
<name>A0ABQ4LX40_9BACL</name>
<feature type="coiled-coil region" evidence="2">
    <location>
        <begin position="165"/>
        <end position="192"/>
    </location>
</feature>
<keyword evidence="1" id="KW-0378">Hydrolase</keyword>
<dbReference type="InterPro" id="IPR051056">
    <property type="entry name" value="Glycosyl_Hydrolase_73"/>
</dbReference>
<dbReference type="SMART" id="SM00047">
    <property type="entry name" value="LYZ2"/>
    <property type="match status" value="1"/>
</dbReference>
<evidence type="ECO:0000259" key="3">
    <source>
        <dbReference type="SMART" id="SM00047"/>
    </source>
</evidence>
<evidence type="ECO:0000313" key="4">
    <source>
        <dbReference type="EMBL" id="GIO67851.1"/>
    </source>
</evidence>
<dbReference type="Pfam" id="PF01832">
    <property type="entry name" value="Glucosaminidase"/>
    <property type="match status" value="1"/>
</dbReference>